<dbReference type="AlphaFoldDB" id="A0A1M7GGC1"/>
<evidence type="ECO:0000256" key="12">
    <source>
        <dbReference type="RuleBase" id="RU363038"/>
    </source>
</evidence>
<evidence type="ECO:0000256" key="1">
    <source>
        <dbReference type="ARBA" id="ARBA00004496"/>
    </source>
</evidence>
<dbReference type="STRING" id="447595.SAMN05660826_00323"/>
<dbReference type="Gene3D" id="1.10.730.10">
    <property type="entry name" value="Isoleucyl-tRNA Synthetase, Domain 1"/>
    <property type="match status" value="1"/>
</dbReference>
<dbReference type="SMART" id="SM01016">
    <property type="entry name" value="Arg_tRNA_synt_N"/>
    <property type="match status" value="1"/>
</dbReference>
<protein>
    <recommendedName>
        <fullName evidence="11">Arginine--tRNA ligase</fullName>
        <ecNumber evidence="11">6.1.1.19</ecNumber>
    </recommendedName>
    <alternativeName>
        <fullName evidence="11">Arginyl-tRNA synthetase</fullName>
        <shortName evidence="11">ArgRS</shortName>
    </alternativeName>
</protein>
<sequence>MHKIKQKYIIVVCSRANNYSDNFGRIFMKDVKAKIKGKIKEITIDALRKAIEEGAVNLSQIPEFTVEVPQAKEHGDFAVNVAMLAAREAKKPPREIANIIVERMEIAGSGVEKVEVAGPGFINFHLEPTWAHEVIRIILEEGENYGRIDLGKRKKVQVEFVSANPTGPMHIGNARGAALGDALASLLEMAGYDVTREFYINDAGNQIENFGLSLEARYLELLGYESQIPEGGYHGEDIKDHAREIIEKEGDRFLSVDPAERRAYFVEFALKRNVERMKKDLEDFGVHFDVWFSEKSLHESGKVKKTIELLTQRGYTYEKDGALWFKATEFGVPKDEVLIRQNGVPTYFAADIAYHKDKFDRGFEWVIDIWGADHHGHVPRVKGALAALGYDPDKLTIIIMQLVRLFRNGEIARMSKRTGRAVTLADLVEEVGKDAARFFFNMRGADTHLDFDLDLAVKQSEENPVYYVQYAHARIASIIRQAKEQDVKVPEGSDISPRETERLFSMLTHETEIELVKKLADFPETIKVAATTLSPYRIASYTLELSAAFHSFYNVCRVLTGDEDLTKARLMLVKAVKQVLQNAFKILGISAPERM</sequence>
<dbReference type="PANTHER" id="PTHR11956">
    <property type="entry name" value="ARGINYL-TRNA SYNTHETASE"/>
    <property type="match status" value="1"/>
</dbReference>
<comment type="subunit">
    <text evidence="3 11">Monomer.</text>
</comment>
<dbReference type="InterPro" id="IPR036695">
    <property type="entry name" value="Arg-tRNA-synth_N_sf"/>
</dbReference>
<dbReference type="Pfam" id="PF03485">
    <property type="entry name" value="Arg_tRNA_synt_N"/>
    <property type="match status" value="1"/>
</dbReference>
<dbReference type="Gene3D" id="3.40.50.620">
    <property type="entry name" value="HUPs"/>
    <property type="match status" value="1"/>
</dbReference>
<feature type="short sequence motif" description="'HIGH' region" evidence="11">
    <location>
        <begin position="163"/>
        <end position="173"/>
    </location>
</feature>
<dbReference type="InterPro" id="IPR014729">
    <property type="entry name" value="Rossmann-like_a/b/a_fold"/>
</dbReference>
<dbReference type="GO" id="GO:0005737">
    <property type="term" value="C:cytoplasm"/>
    <property type="evidence" value="ECO:0007669"/>
    <property type="project" value="UniProtKB-SubCell"/>
</dbReference>
<dbReference type="Proteomes" id="UP000184375">
    <property type="component" value="Unassembled WGS sequence"/>
</dbReference>
<dbReference type="Gene3D" id="3.30.1360.70">
    <property type="entry name" value="Arginyl tRNA synthetase N-terminal domain"/>
    <property type="match status" value="1"/>
</dbReference>
<accession>A0A1M7GGC1</accession>
<dbReference type="SUPFAM" id="SSF52374">
    <property type="entry name" value="Nucleotidylyl transferase"/>
    <property type="match status" value="1"/>
</dbReference>
<evidence type="ECO:0000256" key="11">
    <source>
        <dbReference type="HAMAP-Rule" id="MF_00123"/>
    </source>
</evidence>
<gene>
    <name evidence="11" type="primary">argS</name>
    <name evidence="15" type="ORF">SAMN05660826_00323</name>
</gene>
<evidence type="ECO:0000256" key="2">
    <source>
        <dbReference type="ARBA" id="ARBA00005594"/>
    </source>
</evidence>
<comment type="similarity">
    <text evidence="2 11 12">Belongs to the class-I aminoacyl-tRNA synthetase family.</text>
</comment>
<dbReference type="EC" id="6.1.1.19" evidence="11"/>
<evidence type="ECO:0000256" key="6">
    <source>
        <dbReference type="ARBA" id="ARBA00022741"/>
    </source>
</evidence>
<dbReference type="PRINTS" id="PR01038">
    <property type="entry name" value="TRNASYNTHARG"/>
</dbReference>
<dbReference type="GO" id="GO:0004814">
    <property type="term" value="F:arginine-tRNA ligase activity"/>
    <property type="evidence" value="ECO:0007669"/>
    <property type="project" value="UniProtKB-UniRule"/>
</dbReference>
<keyword evidence="8 11" id="KW-0648">Protein biosynthesis</keyword>
<dbReference type="HAMAP" id="MF_00123">
    <property type="entry name" value="Arg_tRNA_synth"/>
    <property type="match status" value="1"/>
</dbReference>
<dbReference type="InterPro" id="IPR001278">
    <property type="entry name" value="Arg-tRNA-ligase"/>
</dbReference>
<comment type="subcellular location">
    <subcellularLocation>
        <location evidence="1 11">Cytoplasm</location>
    </subcellularLocation>
</comment>
<keyword evidence="16" id="KW-1185">Reference proteome</keyword>
<feature type="domain" description="Arginyl tRNA synthetase N-terminal" evidence="14">
    <location>
        <begin position="41"/>
        <end position="126"/>
    </location>
</feature>
<dbReference type="PANTHER" id="PTHR11956:SF5">
    <property type="entry name" value="ARGININE--TRNA LIGASE, CYTOPLASMIC"/>
    <property type="match status" value="1"/>
</dbReference>
<dbReference type="FunFam" id="3.40.50.620:FF:000062">
    <property type="entry name" value="Arginine--tRNA ligase"/>
    <property type="match status" value="1"/>
</dbReference>
<dbReference type="InterPro" id="IPR001412">
    <property type="entry name" value="aa-tRNA-synth_I_CS"/>
</dbReference>
<evidence type="ECO:0000256" key="8">
    <source>
        <dbReference type="ARBA" id="ARBA00022917"/>
    </source>
</evidence>
<dbReference type="SMART" id="SM00836">
    <property type="entry name" value="DALR_1"/>
    <property type="match status" value="1"/>
</dbReference>
<dbReference type="SUPFAM" id="SSF55190">
    <property type="entry name" value="Arginyl-tRNA synthetase (ArgRS), N-terminal 'additional' domain"/>
    <property type="match status" value="1"/>
</dbReference>
<dbReference type="InterPro" id="IPR035684">
    <property type="entry name" value="ArgRS_core"/>
</dbReference>
<dbReference type="Pfam" id="PF00750">
    <property type="entry name" value="tRNA-synt_1d"/>
    <property type="match status" value="1"/>
</dbReference>
<evidence type="ECO:0000259" key="14">
    <source>
        <dbReference type="SMART" id="SM01016"/>
    </source>
</evidence>
<dbReference type="GO" id="GO:0005524">
    <property type="term" value="F:ATP binding"/>
    <property type="evidence" value="ECO:0007669"/>
    <property type="project" value="UniProtKB-UniRule"/>
</dbReference>
<reference evidence="16" key="1">
    <citation type="submission" date="2016-11" db="EMBL/GenBank/DDBJ databases">
        <authorList>
            <person name="Varghese N."/>
            <person name="Submissions S."/>
        </authorList>
    </citation>
    <scope>NUCLEOTIDE SEQUENCE [LARGE SCALE GENOMIC DNA]</scope>
    <source>
        <strain evidence="16">DSM 18802</strain>
    </source>
</reference>
<proteinExistence type="inferred from homology"/>
<keyword evidence="6 11" id="KW-0547">Nucleotide-binding</keyword>
<keyword evidence="9 11" id="KW-0030">Aminoacyl-tRNA synthetase</keyword>
<dbReference type="CDD" id="cd07956">
    <property type="entry name" value="Anticodon_Ia_Arg"/>
    <property type="match status" value="1"/>
</dbReference>
<evidence type="ECO:0000313" key="15">
    <source>
        <dbReference type="EMBL" id="SHM15343.1"/>
    </source>
</evidence>
<name>A0A1M7GGC1_9FIRM</name>
<keyword evidence="5 11" id="KW-0436">Ligase</keyword>
<keyword evidence="4 11" id="KW-0963">Cytoplasm</keyword>
<dbReference type="FunFam" id="1.10.730.10:FF:000008">
    <property type="entry name" value="Arginine--tRNA ligase"/>
    <property type="match status" value="1"/>
</dbReference>
<evidence type="ECO:0000256" key="9">
    <source>
        <dbReference type="ARBA" id="ARBA00023146"/>
    </source>
</evidence>
<dbReference type="Pfam" id="PF05746">
    <property type="entry name" value="DALR_1"/>
    <property type="match status" value="1"/>
</dbReference>
<dbReference type="InterPro" id="IPR009080">
    <property type="entry name" value="tRNAsynth_Ia_anticodon-bd"/>
</dbReference>
<keyword evidence="7 11" id="KW-0067">ATP-binding</keyword>
<dbReference type="InterPro" id="IPR008909">
    <property type="entry name" value="DALR_anticod-bd"/>
</dbReference>
<dbReference type="NCBIfam" id="TIGR00456">
    <property type="entry name" value="argS"/>
    <property type="match status" value="1"/>
</dbReference>
<evidence type="ECO:0000313" key="16">
    <source>
        <dbReference type="Proteomes" id="UP000184375"/>
    </source>
</evidence>
<dbReference type="EMBL" id="FRCR01000002">
    <property type="protein sequence ID" value="SHM15343.1"/>
    <property type="molecule type" value="Genomic_DNA"/>
</dbReference>
<feature type="domain" description="DALR anticodon binding" evidence="13">
    <location>
        <begin position="468"/>
        <end position="595"/>
    </location>
</feature>
<evidence type="ECO:0000256" key="4">
    <source>
        <dbReference type="ARBA" id="ARBA00022490"/>
    </source>
</evidence>
<evidence type="ECO:0000256" key="5">
    <source>
        <dbReference type="ARBA" id="ARBA00022598"/>
    </source>
</evidence>
<dbReference type="InterPro" id="IPR005148">
    <property type="entry name" value="Arg-tRNA-synth_N"/>
</dbReference>
<dbReference type="CDD" id="cd00671">
    <property type="entry name" value="ArgRS_core"/>
    <property type="match status" value="1"/>
</dbReference>
<comment type="catalytic activity">
    <reaction evidence="10 11">
        <text>tRNA(Arg) + L-arginine + ATP = L-arginyl-tRNA(Arg) + AMP + diphosphate</text>
        <dbReference type="Rhea" id="RHEA:20301"/>
        <dbReference type="Rhea" id="RHEA-COMP:9658"/>
        <dbReference type="Rhea" id="RHEA-COMP:9673"/>
        <dbReference type="ChEBI" id="CHEBI:30616"/>
        <dbReference type="ChEBI" id="CHEBI:32682"/>
        <dbReference type="ChEBI" id="CHEBI:33019"/>
        <dbReference type="ChEBI" id="CHEBI:78442"/>
        <dbReference type="ChEBI" id="CHEBI:78513"/>
        <dbReference type="ChEBI" id="CHEBI:456215"/>
        <dbReference type="EC" id="6.1.1.19"/>
    </reaction>
</comment>
<dbReference type="GO" id="GO:0006420">
    <property type="term" value="P:arginyl-tRNA aminoacylation"/>
    <property type="evidence" value="ECO:0007669"/>
    <property type="project" value="UniProtKB-UniRule"/>
</dbReference>
<dbReference type="SUPFAM" id="SSF47323">
    <property type="entry name" value="Anticodon-binding domain of a subclass of class I aminoacyl-tRNA synthetases"/>
    <property type="match status" value="1"/>
</dbReference>
<evidence type="ECO:0000259" key="13">
    <source>
        <dbReference type="SMART" id="SM00836"/>
    </source>
</evidence>
<dbReference type="FunFam" id="3.30.1360.70:FF:000003">
    <property type="entry name" value="Arginine--tRNA ligase"/>
    <property type="match status" value="1"/>
</dbReference>
<evidence type="ECO:0000256" key="7">
    <source>
        <dbReference type="ARBA" id="ARBA00022840"/>
    </source>
</evidence>
<organism evidence="15 16">
    <name type="scientific">Caldanaerovirga acetigignens</name>
    <dbReference type="NCBI Taxonomy" id="447595"/>
    <lineage>
        <taxon>Bacteria</taxon>
        <taxon>Bacillati</taxon>
        <taxon>Bacillota</taxon>
        <taxon>Clostridia</taxon>
        <taxon>Thermosediminibacterales</taxon>
        <taxon>Thermosediminibacteraceae</taxon>
        <taxon>Caldanaerovirga</taxon>
    </lineage>
</organism>
<evidence type="ECO:0000256" key="3">
    <source>
        <dbReference type="ARBA" id="ARBA00011245"/>
    </source>
</evidence>
<dbReference type="PROSITE" id="PS00178">
    <property type="entry name" value="AA_TRNA_LIGASE_I"/>
    <property type="match status" value="1"/>
</dbReference>
<evidence type="ECO:0000256" key="10">
    <source>
        <dbReference type="ARBA" id="ARBA00049339"/>
    </source>
</evidence>